<keyword evidence="2" id="KW-0472">Membrane</keyword>
<feature type="transmembrane region" description="Helical" evidence="2">
    <location>
        <begin position="171"/>
        <end position="188"/>
    </location>
</feature>
<feature type="region of interest" description="Disordered" evidence="1">
    <location>
        <begin position="559"/>
        <end position="601"/>
    </location>
</feature>
<dbReference type="InterPro" id="IPR025403">
    <property type="entry name" value="TgpA-like_C"/>
</dbReference>
<feature type="transmembrane region" description="Helical" evidence="2">
    <location>
        <begin position="194"/>
        <end position="210"/>
    </location>
</feature>
<evidence type="ECO:0000259" key="3">
    <source>
        <dbReference type="SMART" id="SM00460"/>
    </source>
</evidence>
<sequence>MSAPTAPPVVPSSTRAVQPRPPVGTPAAPRPGVPWAVALCAGLAVVLASAPLAAIVQGWSWLGAVVVAVLIVVATGLVLHRTGPAVVVFGQLAAVLLLITGRYSGEGVFGVLPGPAALGRMGALLAGAGEQISTTVAPVPATPEILFLITAAFGIVATAVHLAAVGLGAPAAAGIPLLATFAVPAALAAELLPWWAMAAATGGFGLLLVARRGARRQLVGGIALVTVAGVTALGVGEAAGFVGTAGRFADLEGSGGSGAATGVGLSPFAALRGQLTQRTPTELFEVTGLPQPTYLRALTLRDFQPRSGWAVAPPDSGPALPGSVPAGTDVPGEVAEITVENLAFRDYWLPLYGVPLAVDGLEAGRWSFDVRDGIAYTARPRQEDGWTQRALFPQPTIEQLRAAEGRGPGREFLATGGLDPRVVRIAEQVAGDEPTDFDKAIALQEFFTGPGSEFRYDLATAPSGGDDALVEFLTVGRRGYCEQYASAMAIMLRALDVPARVAVGFTAGVPDGDGRIISTSDAHAWVEAWFPGIGWTAFDPTPLTDGRTTTPPYVAEALAERSGGGSAPEIEELPADEGPETAPVPETPTPETPEEPVSADTGGGVPLWPFVVLLALGGFGLAALAPAALRRSRRARRLAAVDAGGPGAAAAAWEELLAESTDRGVAARPSDTVRGTARMMIREHRLGTPAQEALRHLVTAVEASWYGGGHPAPGELAEPLRIVREGIAAGTPLTLRERLLPRSMRRRGTPAPQDDPAQEASPTGQGPTG</sequence>
<feature type="region of interest" description="Disordered" evidence="1">
    <location>
        <begin position="1"/>
        <end position="27"/>
    </location>
</feature>
<dbReference type="SMART" id="SM00460">
    <property type="entry name" value="TGc"/>
    <property type="match status" value="1"/>
</dbReference>
<evidence type="ECO:0000313" key="4">
    <source>
        <dbReference type="EMBL" id="SHK85775.1"/>
    </source>
</evidence>
<feature type="transmembrane region" description="Helical" evidence="2">
    <location>
        <begin position="222"/>
        <end position="242"/>
    </location>
</feature>
<feature type="compositionally biased region" description="Acidic residues" evidence="1">
    <location>
        <begin position="569"/>
        <end position="579"/>
    </location>
</feature>
<dbReference type="RefSeq" id="WP_073458186.1">
    <property type="nucleotide sequence ID" value="NZ_FRAP01000013.1"/>
</dbReference>
<protein>
    <submittedName>
        <fullName evidence="4">Transglutaminase-like enzyme, putative cysteine protease</fullName>
    </submittedName>
</protein>
<feature type="transmembrane region" description="Helical" evidence="2">
    <location>
        <begin position="86"/>
        <end position="105"/>
    </location>
</feature>
<dbReference type="GO" id="GO:0006508">
    <property type="term" value="P:proteolysis"/>
    <property type="evidence" value="ECO:0007669"/>
    <property type="project" value="UniProtKB-KW"/>
</dbReference>
<dbReference type="STRING" id="1848.SAMN05443637_11393"/>
<dbReference type="Gene3D" id="3.10.620.30">
    <property type="match status" value="1"/>
</dbReference>
<dbReference type="InterPro" id="IPR002931">
    <property type="entry name" value="Transglutaminase-like"/>
</dbReference>
<dbReference type="InterPro" id="IPR052901">
    <property type="entry name" value="Bact_TGase-like"/>
</dbReference>
<dbReference type="Pfam" id="PF11992">
    <property type="entry name" value="TgpA_N"/>
    <property type="match status" value="1"/>
</dbReference>
<dbReference type="GO" id="GO:0008233">
    <property type="term" value="F:peptidase activity"/>
    <property type="evidence" value="ECO:0007669"/>
    <property type="project" value="UniProtKB-KW"/>
</dbReference>
<keyword evidence="4" id="KW-0645">Protease</keyword>
<dbReference type="InterPro" id="IPR038765">
    <property type="entry name" value="Papain-like_cys_pep_sf"/>
</dbReference>
<evidence type="ECO:0000313" key="5">
    <source>
        <dbReference type="Proteomes" id="UP000184363"/>
    </source>
</evidence>
<keyword evidence="2" id="KW-1133">Transmembrane helix</keyword>
<evidence type="ECO:0000256" key="2">
    <source>
        <dbReference type="SAM" id="Phobius"/>
    </source>
</evidence>
<dbReference type="PANTHER" id="PTHR42736:SF1">
    <property type="entry name" value="PROTEIN-GLUTAMINE GAMMA-GLUTAMYLTRANSFERASE"/>
    <property type="match status" value="1"/>
</dbReference>
<dbReference type="AlphaFoldDB" id="A0A1M6VWT1"/>
<feature type="domain" description="Transglutaminase-like" evidence="3">
    <location>
        <begin position="473"/>
        <end position="542"/>
    </location>
</feature>
<name>A0A1M6VWT1_PSETH</name>
<keyword evidence="4" id="KW-0378">Hydrolase</keyword>
<gene>
    <name evidence="4" type="ORF">SAMN05443637_11393</name>
</gene>
<dbReference type="EMBL" id="FRAP01000013">
    <property type="protein sequence ID" value="SHK85775.1"/>
    <property type="molecule type" value="Genomic_DNA"/>
</dbReference>
<feature type="transmembrane region" description="Helical" evidence="2">
    <location>
        <begin position="35"/>
        <end position="55"/>
    </location>
</feature>
<feature type="transmembrane region" description="Helical" evidence="2">
    <location>
        <begin position="61"/>
        <end position="79"/>
    </location>
</feature>
<feature type="compositionally biased region" description="Polar residues" evidence="1">
    <location>
        <begin position="760"/>
        <end position="769"/>
    </location>
</feature>
<accession>A0A1M6VWT1</accession>
<organism evidence="4 5">
    <name type="scientific">Pseudonocardia thermophila</name>
    <dbReference type="NCBI Taxonomy" id="1848"/>
    <lineage>
        <taxon>Bacteria</taxon>
        <taxon>Bacillati</taxon>
        <taxon>Actinomycetota</taxon>
        <taxon>Actinomycetes</taxon>
        <taxon>Pseudonocardiales</taxon>
        <taxon>Pseudonocardiaceae</taxon>
        <taxon>Pseudonocardia</taxon>
    </lineage>
</organism>
<evidence type="ECO:0000256" key="1">
    <source>
        <dbReference type="SAM" id="MobiDB-lite"/>
    </source>
</evidence>
<feature type="transmembrane region" description="Helical" evidence="2">
    <location>
        <begin position="607"/>
        <end position="629"/>
    </location>
</feature>
<feature type="transmembrane region" description="Helical" evidence="2">
    <location>
        <begin position="145"/>
        <end position="164"/>
    </location>
</feature>
<dbReference type="Proteomes" id="UP000184363">
    <property type="component" value="Unassembled WGS sequence"/>
</dbReference>
<keyword evidence="2" id="KW-0812">Transmembrane</keyword>
<dbReference type="PANTHER" id="PTHR42736">
    <property type="entry name" value="PROTEIN-GLUTAMINE GAMMA-GLUTAMYLTRANSFERASE"/>
    <property type="match status" value="1"/>
</dbReference>
<dbReference type="Pfam" id="PF13559">
    <property type="entry name" value="DUF4129"/>
    <property type="match status" value="1"/>
</dbReference>
<dbReference type="InterPro" id="IPR021878">
    <property type="entry name" value="TgpA_N"/>
</dbReference>
<dbReference type="SUPFAM" id="SSF54001">
    <property type="entry name" value="Cysteine proteinases"/>
    <property type="match status" value="1"/>
</dbReference>
<feature type="compositionally biased region" description="Pro residues" evidence="1">
    <location>
        <begin position="1"/>
        <end position="10"/>
    </location>
</feature>
<dbReference type="OrthoDB" id="9804023at2"/>
<dbReference type="Pfam" id="PF01841">
    <property type="entry name" value="Transglut_core"/>
    <property type="match status" value="1"/>
</dbReference>
<reference evidence="4 5" key="1">
    <citation type="submission" date="2016-11" db="EMBL/GenBank/DDBJ databases">
        <authorList>
            <person name="Jaros S."/>
            <person name="Januszkiewicz K."/>
            <person name="Wedrychowicz H."/>
        </authorList>
    </citation>
    <scope>NUCLEOTIDE SEQUENCE [LARGE SCALE GENOMIC DNA]</scope>
    <source>
        <strain evidence="4 5">DSM 43832</strain>
    </source>
</reference>
<proteinExistence type="predicted"/>
<keyword evidence="5" id="KW-1185">Reference proteome</keyword>
<feature type="region of interest" description="Disordered" evidence="1">
    <location>
        <begin position="737"/>
        <end position="769"/>
    </location>
</feature>